<evidence type="ECO:0000313" key="3">
    <source>
        <dbReference type="Proteomes" id="UP000287033"/>
    </source>
</evidence>
<protein>
    <submittedName>
        <fullName evidence="2">Uncharacterized protein</fullName>
    </submittedName>
</protein>
<dbReference type="AlphaFoldDB" id="A0A401U0J3"/>
<feature type="non-terminal residue" evidence="2">
    <location>
        <position position="1"/>
    </location>
</feature>
<keyword evidence="3" id="KW-1185">Reference proteome</keyword>
<comment type="caution">
    <text evidence="2">The sequence shown here is derived from an EMBL/GenBank/DDBJ whole genome shotgun (WGS) entry which is preliminary data.</text>
</comment>
<reference evidence="2 3" key="1">
    <citation type="journal article" date="2018" name="Nat. Ecol. Evol.">
        <title>Shark genomes provide insights into elasmobranch evolution and the origin of vertebrates.</title>
        <authorList>
            <person name="Hara Y"/>
            <person name="Yamaguchi K"/>
            <person name="Onimaru K"/>
            <person name="Kadota M"/>
            <person name="Koyanagi M"/>
            <person name="Keeley SD"/>
            <person name="Tatsumi K"/>
            <person name="Tanaka K"/>
            <person name="Motone F"/>
            <person name="Kageyama Y"/>
            <person name="Nozu R"/>
            <person name="Adachi N"/>
            <person name="Nishimura O"/>
            <person name="Nakagawa R"/>
            <person name="Tanegashima C"/>
            <person name="Kiyatake I"/>
            <person name="Matsumoto R"/>
            <person name="Murakumo K"/>
            <person name="Nishida K"/>
            <person name="Terakita A"/>
            <person name="Kuratani S"/>
            <person name="Sato K"/>
            <person name="Hyodo S Kuraku.S."/>
        </authorList>
    </citation>
    <scope>NUCLEOTIDE SEQUENCE [LARGE SCALE GENOMIC DNA]</scope>
</reference>
<dbReference type="Proteomes" id="UP000287033">
    <property type="component" value="Unassembled WGS sequence"/>
</dbReference>
<evidence type="ECO:0000313" key="2">
    <source>
        <dbReference type="EMBL" id="GCC48411.1"/>
    </source>
</evidence>
<dbReference type="EMBL" id="BEZZ01243807">
    <property type="protein sequence ID" value="GCC48411.1"/>
    <property type="molecule type" value="Genomic_DNA"/>
</dbReference>
<organism evidence="2 3">
    <name type="scientific">Chiloscyllium punctatum</name>
    <name type="common">Brownbanded bambooshark</name>
    <name type="synonym">Hemiscyllium punctatum</name>
    <dbReference type="NCBI Taxonomy" id="137246"/>
    <lineage>
        <taxon>Eukaryota</taxon>
        <taxon>Metazoa</taxon>
        <taxon>Chordata</taxon>
        <taxon>Craniata</taxon>
        <taxon>Vertebrata</taxon>
        <taxon>Chondrichthyes</taxon>
        <taxon>Elasmobranchii</taxon>
        <taxon>Galeomorphii</taxon>
        <taxon>Galeoidea</taxon>
        <taxon>Orectolobiformes</taxon>
        <taxon>Hemiscylliidae</taxon>
        <taxon>Chiloscyllium</taxon>
    </lineage>
</organism>
<feature type="compositionally biased region" description="Basic and acidic residues" evidence="1">
    <location>
        <begin position="88"/>
        <end position="97"/>
    </location>
</feature>
<sequence>LTDWPYGGVGSGHRGSQDTAAGEFSHNDLYGAQRLGFDRVPSVRGVYRSEYPLGRGTDKAAVLLARGPDLRDQLADCSEGAVSGPVPGDRDAGRECSNRSSGDPSTLMGAFMGFAGRP</sequence>
<feature type="region of interest" description="Disordered" evidence="1">
    <location>
        <begin position="77"/>
        <end position="118"/>
    </location>
</feature>
<evidence type="ECO:0000256" key="1">
    <source>
        <dbReference type="SAM" id="MobiDB-lite"/>
    </source>
</evidence>
<gene>
    <name evidence="2" type="ORF">chiPu_0032713</name>
</gene>
<name>A0A401U0J3_CHIPU</name>
<feature type="region of interest" description="Disordered" evidence="1">
    <location>
        <begin position="1"/>
        <end position="22"/>
    </location>
</feature>
<proteinExistence type="predicted"/>
<accession>A0A401U0J3</accession>